<evidence type="ECO:0000256" key="1">
    <source>
        <dbReference type="ARBA" id="ARBA00004141"/>
    </source>
</evidence>
<name>A0A9P6GDR0_9PLEO</name>
<dbReference type="PANTHER" id="PTHR33048:SF47">
    <property type="entry name" value="INTEGRAL MEMBRANE PROTEIN-RELATED"/>
    <property type="match status" value="1"/>
</dbReference>
<evidence type="ECO:0000256" key="6">
    <source>
        <dbReference type="SAM" id="MobiDB-lite"/>
    </source>
</evidence>
<feature type="transmembrane region" description="Helical" evidence="7">
    <location>
        <begin position="185"/>
        <end position="206"/>
    </location>
</feature>
<dbReference type="AlphaFoldDB" id="A0A9P6GDR0"/>
<proteinExistence type="inferred from homology"/>
<comment type="subcellular location">
    <subcellularLocation>
        <location evidence="1">Membrane</location>
        <topology evidence="1">Multi-pass membrane protein</topology>
    </subcellularLocation>
</comment>
<keyword evidence="4 7" id="KW-0472">Membrane</keyword>
<evidence type="ECO:0000313" key="9">
    <source>
        <dbReference type="EMBL" id="KAF9732485.1"/>
    </source>
</evidence>
<dbReference type="OrthoDB" id="5022096at2759"/>
<dbReference type="InterPro" id="IPR052337">
    <property type="entry name" value="SAT4-like"/>
</dbReference>
<dbReference type="Proteomes" id="UP000756921">
    <property type="component" value="Unassembled WGS sequence"/>
</dbReference>
<keyword evidence="3 7" id="KW-1133">Transmembrane helix</keyword>
<dbReference type="Pfam" id="PF20684">
    <property type="entry name" value="Fung_rhodopsin"/>
    <property type="match status" value="1"/>
</dbReference>
<feature type="transmembrane region" description="Helical" evidence="7">
    <location>
        <begin position="20"/>
        <end position="41"/>
    </location>
</feature>
<dbReference type="InterPro" id="IPR049326">
    <property type="entry name" value="Rhodopsin_dom_fungi"/>
</dbReference>
<evidence type="ECO:0000259" key="8">
    <source>
        <dbReference type="Pfam" id="PF20684"/>
    </source>
</evidence>
<evidence type="ECO:0000256" key="4">
    <source>
        <dbReference type="ARBA" id="ARBA00023136"/>
    </source>
</evidence>
<sequence length="393" mass="44473">MDRGTPATPSDRAVHIAWEFSVISTILLATATLLFIARLWARCFPVFRMLADDYVCAVGYVLVVINTSLFFKSVEWIFPSWKGDRAKLTIADMEKSAFWGIIAQPFWAWSMAMVKISIGLMLLRLESDRPWRRFLWAMIAFQVVLSAYNMLTQLFGCIPLSEMWDISDNVPGKCWPYHVESASQVTVQAFVILTDWIYALLPINFLRKVQRPLRERAVIGLLMSLGVFAGVASIIKIKQILAMKRSRDVYSDIIVIEMWCSIEMLTGFIVSCVPCLRGPFQRVLEHYGIVTLRQTTTYAYGQYPGTEYATHVTSGKKCTLNPPLRMKRIGSSGGESVEHIITGSEAAVKNGEIWCTTEVLMEEEERHKPPQAAQSRTPGLSWSGRSTPRHTSR</sequence>
<organism evidence="9 10">
    <name type="scientific">Paraphaeosphaeria minitans</name>
    <dbReference type="NCBI Taxonomy" id="565426"/>
    <lineage>
        <taxon>Eukaryota</taxon>
        <taxon>Fungi</taxon>
        <taxon>Dikarya</taxon>
        <taxon>Ascomycota</taxon>
        <taxon>Pezizomycotina</taxon>
        <taxon>Dothideomycetes</taxon>
        <taxon>Pleosporomycetidae</taxon>
        <taxon>Pleosporales</taxon>
        <taxon>Massarineae</taxon>
        <taxon>Didymosphaeriaceae</taxon>
        <taxon>Paraphaeosphaeria</taxon>
    </lineage>
</organism>
<dbReference type="EMBL" id="WJXW01000010">
    <property type="protein sequence ID" value="KAF9732485.1"/>
    <property type="molecule type" value="Genomic_DNA"/>
</dbReference>
<dbReference type="PANTHER" id="PTHR33048">
    <property type="entry name" value="PTH11-LIKE INTEGRAL MEMBRANE PROTEIN (AFU_ORTHOLOGUE AFUA_5G11245)"/>
    <property type="match status" value="1"/>
</dbReference>
<evidence type="ECO:0000256" key="2">
    <source>
        <dbReference type="ARBA" id="ARBA00022692"/>
    </source>
</evidence>
<reference evidence="9" key="1">
    <citation type="journal article" date="2020" name="Mol. Plant Microbe Interact.">
        <title>Genome Sequence of the Biocontrol Agent Coniothyrium minitans strain Conio (IMI 134523).</title>
        <authorList>
            <person name="Patel D."/>
            <person name="Shittu T.A."/>
            <person name="Baroncelli R."/>
            <person name="Muthumeenakshi S."/>
            <person name="Osborne T.H."/>
            <person name="Janganan T.K."/>
            <person name="Sreenivasaprasad S."/>
        </authorList>
    </citation>
    <scope>NUCLEOTIDE SEQUENCE</scope>
    <source>
        <strain evidence="9">Conio</strain>
    </source>
</reference>
<feature type="compositionally biased region" description="Polar residues" evidence="6">
    <location>
        <begin position="372"/>
        <end position="386"/>
    </location>
</feature>
<feature type="region of interest" description="Disordered" evidence="6">
    <location>
        <begin position="362"/>
        <end position="393"/>
    </location>
</feature>
<keyword evidence="10" id="KW-1185">Reference proteome</keyword>
<evidence type="ECO:0000313" key="10">
    <source>
        <dbReference type="Proteomes" id="UP000756921"/>
    </source>
</evidence>
<feature type="domain" description="Rhodopsin" evidence="8">
    <location>
        <begin position="37"/>
        <end position="282"/>
    </location>
</feature>
<comment type="caution">
    <text evidence="9">The sequence shown here is derived from an EMBL/GenBank/DDBJ whole genome shotgun (WGS) entry which is preliminary data.</text>
</comment>
<evidence type="ECO:0000256" key="3">
    <source>
        <dbReference type="ARBA" id="ARBA00022989"/>
    </source>
</evidence>
<feature type="transmembrane region" description="Helical" evidence="7">
    <location>
        <begin position="218"/>
        <end position="241"/>
    </location>
</feature>
<comment type="similarity">
    <text evidence="5">Belongs to the SAT4 family.</text>
</comment>
<evidence type="ECO:0000256" key="7">
    <source>
        <dbReference type="SAM" id="Phobius"/>
    </source>
</evidence>
<gene>
    <name evidence="9" type="ORF">PMIN01_09343</name>
</gene>
<protein>
    <recommendedName>
        <fullName evidence="8">Rhodopsin domain-containing protein</fullName>
    </recommendedName>
</protein>
<accession>A0A9P6GDR0</accession>
<dbReference type="GO" id="GO:0016020">
    <property type="term" value="C:membrane"/>
    <property type="evidence" value="ECO:0007669"/>
    <property type="project" value="UniProtKB-SubCell"/>
</dbReference>
<feature type="transmembrane region" description="Helical" evidence="7">
    <location>
        <begin position="134"/>
        <end position="155"/>
    </location>
</feature>
<keyword evidence="2 7" id="KW-0812">Transmembrane</keyword>
<feature type="transmembrane region" description="Helical" evidence="7">
    <location>
        <begin position="98"/>
        <end position="122"/>
    </location>
</feature>
<feature type="transmembrane region" description="Helical" evidence="7">
    <location>
        <begin position="53"/>
        <end position="78"/>
    </location>
</feature>
<evidence type="ECO:0000256" key="5">
    <source>
        <dbReference type="ARBA" id="ARBA00038359"/>
    </source>
</evidence>